<protein>
    <submittedName>
        <fullName evidence="1">Uncharacterized protein</fullName>
    </submittedName>
</protein>
<reference evidence="1 2" key="1">
    <citation type="submission" date="2014-10" db="EMBL/GenBank/DDBJ databases">
        <title>Draft genome of the hookworm Ancylostoma caninum.</title>
        <authorList>
            <person name="Mitreva M."/>
        </authorList>
    </citation>
    <scope>NUCLEOTIDE SEQUENCE [LARGE SCALE GENOMIC DNA]</scope>
    <source>
        <strain evidence="1 2">Baltimore</strain>
    </source>
</reference>
<comment type="caution">
    <text evidence="1">The sequence shown here is derived from an EMBL/GenBank/DDBJ whole genome shotgun (WGS) entry which is preliminary data.</text>
</comment>
<proteinExistence type="predicted"/>
<evidence type="ECO:0000313" key="2">
    <source>
        <dbReference type="Proteomes" id="UP000252519"/>
    </source>
</evidence>
<keyword evidence="2" id="KW-1185">Reference proteome</keyword>
<dbReference type="AlphaFoldDB" id="A0A368HA41"/>
<evidence type="ECO:0000313" key="1">
    <source>
        <dbReference type="EMBL" id="RCN53406.1"/>
    </source>
</evidence>
<dbReference type="Proteomes" id="UP000252519">
    <property type="component" value="Unassembled WGS sequence"/>
</dbReference>
<organism evidence="1 2">
    <name type="scientific">Ancylostoma caninum</name>
    <name type="common">Dog hookworm</name>
    <dbReference type="NCBI Taxonomy" id="29170"/>
    <lineage>
        <taxon>Eukaryota</taxon>
        <taxon>Metazoa</taxon>
        <taxon>Ecdysozoa</taxon>
        <taxon>Nematoda</taxon>
        <taxon>Chromadorea</taxon>
        <taxon>Rhabditida</taxon>
        <taxon>Rhabditina</taxon>
        <taxon>Rhabditomorpha</taxon>
        <taxon>Strongyloidea</taxon>
        <taxon>Ancylostomatidae</taxon>
        <taxon>Ancylostomatinae</taxon>
        <taxon>Ancylostoma</taxon>
    </lineage>
</organism>
<accession>A0A368HA41</accession>
<sequence>MNWVVKLCIQNFSGWRESEVTTSCFPAISSLNSVF</sequence>
<dbReference type="EMBL" id="JOJR01000002">
    <property type="protein sequence ID" value="RCN53406.1"/>
    <property type="molecule type" value="Genomic_DNA"/>
</dbReference>
<gene>
    <name evidence="1" type="ORF">ANCCAN_00471</name>
</gene>
<name>A0A368HA41_ANCCA</name>